<dbReference type="EMBL" id="SGPM01000034">
    <property type="protein sequence ID" value="THH31908.1"/>
    <property type="molecule type" value="Genomic_DNA"/>
</dbReference>
<evidence type="ECO:0000313" key="1">
    <source>
        <dbReference type="EMBL" id="THH31908.1"/>
    </source>
</evidence>
<name>A0A4S4N280_9APHY</name>
<evidence type="ECO:0000313" key="2">
    <source>
        <dbReference type="Proteomes" id="UP000308730"/>
    </source>
</evidence>
<accession>A0A4S4N280</accession>
<dbReference type="AlphaFoldDB" id="A0A4S4N280"/>
<protein>
    <recommendedName>
        <fullName evidence="3">F-box domain-containing protein</fullName>
    </recommendedName>
</protein>
<keyword evidence="2" id="KW-1185">Reference proteome</keyword>
<proteinExistence type="predicted"/>
<dbReference type="SUPFAM" id="SSF52047">
    <property type="entry name" value="RNI-like"/>
    <property type="match status" value="1"/>
</dbReference>
<comment type="caution">
    <text evidence="1">The sequence shown here is derived from an EMBL/GenBank/DDBJ whole genome shotgun (WGS) entry which is preliminary data.</text>
</comment>
<dbReference type="Proteomes" id="UP000308730">
    <property type="component" value="Unassembled WGS sequence"/>
</dbReference>
<gene>
    <name evidence="1" type="ORF">EUX98_g2285</name>
</gene>
<sequence>MVTLRSENLQSTFPLAHFDSAVFLQLKDMNVAFNTSNLAKLTALAIDNSRSSLPNVVNLISVLRMAPALKSLTLTGRWIPRTAEEQNNLRNTQVFQAQQLKDVHLRTEAAFVREFFSVVSVSASSQIHLHVWAAAGQEGTGTGLNLGDALPDKDRIHHIGCIKSAKILTVTLEGDDEPCLLYFDEVTRGALCIYPTLARIPDAFHWQDVVDQCVDAMEQLALSTVSERITTLSLRDDPFGHLAALDLYSLFHSLPNLRILLVKARRIDTVLDALRALEMDSKDQFGVLCQKLAAIRLEDLVVDENVVNQIVACFETRMDVSECDLQALHMGGSDVDAELLEMLESICQRVRV</sequence>
<organism evidence="1 2">
    <name type="scientific">Antrodiella citrinella</name>
    <dbReference type="NCBI Taxonomy" id="2447956"/>
    <lineage>
        <taxon>Eukaryota</taxon>
        <taxon>Fungi</taxon>
        <taxon>Dikarya</taxon>
        <taxon>Basidiomycota</taxon>
        <taxon>Agaricomycotina</taxon>
        <taxon>Agaricomycetes</taxon>
        <taxon>Polyporales</taxon>
        <taxon>Steccherinaceae</taxon>
        <taxon>Antrodiella</taxon>
    </lineage>
</organism>
<evidence type="ECO:0008006" key="3">
    <source>
        <dbReference type="Google" id="ProtNLM"/>
    </source>
</evidence>
<reference evidence="1 2" key="1">
    <citation type="submission" date="2019-02" db="EMBL/GenBank/DDBJ databases">
        <title>Genome sequencing of the rare red list fungi Antrodiella citrinella (Flaviporus citrinellus).</title>
        <authorList>
            <person name="Buettner E."/>
            <person name="Kellner H."/>
        </authorList>
    </citation>
    <scope>NUCLEOTIDE SEQUENCE [LARGE SCALE GENOMIC DNA]</scope>
    <source>
        <strain evidence="1 2">DSM 108506</strain>
    </source>
</reference>